<gene>
    <name evidence="6" type="ORF">PYX00_011426</name>
</gene>
<proteinExistence type="predicted"/>
<dbReference type="Gene3D" id="3.40.50.300">
    <property type="entry name" value="P-loop containing nucleotide triphosphate hydrolases"/>
    <property type="match status" value="1"/>
</dbReference>
<dbReference type="InterPro" id="IPR027417">
    <property type="entry name" value="P-loop_NTPase"/>
</dbReference>
<organism evidence="6">
    <name type="scientific">Menopon gallinae</name>
    <name type="common">poultry shaft louse</name>
    <dbReference type="NCBI Taxonomy" id="328185"/>
    <lineage>
        <taxon>Eukaryota</taxon>
        <taxon>Metazoa</taxon>
        <taxon>Ecdysozoa</taxon>
        <taxon>Arthropoda</taxon>
        <taxon>Hexapoda</taxon>
        <taxon>Insecta</taxon>
        <taxon>Pterygota</taxon>
        <taxon>Neoptera</taxon>
        <taxon>Paraneoptera</taxon>
        <taxon>Psocodea</taxon>
        <taxon>Troctomorpha</taxon>
        <taxon>Phthiraptera</taxon>
        <taxon>Amblycera</taxon>
        <taxon>Menoponidae</taxon>
        <taxon>Menopon</taxon>
    </lineage>
</organism>
<dbReference type="GO" id="GO:0016787">
    <property type="term" value="F:hydrolase activity"/>
    <property type="evidence" value="ECO:0007669"/>
    <property type="project" value="UniProtKB-KW"/>
</dbReference>
<evidence type="ECO:0000313" key="6">
    <source>
        <dbReference type="EMBL" id="KAL0265712.1"/>
    </source>
</evidence>
<dbReference type="GO" id="GO:0006281">
    <property type="term" value="P:DNA repair"/>
    <property type="evidence" value="ECO:0007669"/>
    <property type="project" value="TreeGrafter"/>
</dbReference>
<keyword evidence="2" id="KW-0378">Hydrolase</keyword>
<dbReference type="GO" id="GO:0031297">
    <property type="term" value="P:replication fork processing"/>
    <property type="evidence" value="ECO:0007669"/>
    <property type="project" value="TreeGrafter"/>
</dbReference>
<evidence type="ECO:0000256" key="1">
    <source>
        <dbReference type="ARBA" id="ARBA00022741"/>
    </source>
</evidence>
<dbReference type="GO" id="GO:0043596">
    <property type="term" value="C:nuclear replication fork"/>
    <property type="evidence" value="ECO:0007669"/>
    <property type="project" value="TreeGrafter"/>
</dbReference>
<sequence>MPRGVQHNCERDRTPETLRPSVTPEGYVLLLPQNETVVSTIQGENPEHIKYDGAHWVFSLDIQKEVIRKLRRARMMISTAVCRYITDVFCAPAHRHADLAAPVRRRLYDFQVLAVEKASRLQGRVLLGDASGLGKKYQALAIASCIGDNRPTLIVCSSVCIGMWQALARELLGTDLAVVKKKSDLRDSSCITVHAQVVKHIKEFSSVGYGLVIVDDAHVFAKRGTYIEKCFTEMLRKTERVVLVTAAARRMSIAEWRRYKEFPGELMYLTSHASLIRDRGIFPDGNLGADTGPSRTEHGGRPESLPRVHRRVIDCGTACQRTPSVSLGRWSRELRSRYKREARRKHRLISAHLKYLLGKGLRVAVVVHFKSTARALMRHAPAAEYVFLDGASREGDTHRCTQFNTGDAPAVIATYRALKTCSFLRVDTVCVAELHPKAEYISRAEGVSGHRVMADVHYLVERGGVERCLWEAIEKRL</sequence>
<dbReference type="GO" id="GO:0004520">
    <property type="term" value="F:DNA endonuclease activity"/>
    <property type="evidence" value="ECO:0007669"/>
    <property type="project" value="TreeGrafter"/>
</dbReference>
<keyword evidence="3" id="KW-0347">Helicase</keyword>
<dbReference type="InterPro" id="IPR014001">
    <property type="entry name" value="Helicase_ATP-bd"/>
</dbReference>
<name>A0AAW2H7F2_9NEOP</name>
<dbReference type="GO" id="GO:0004386">
    <property type="term" value="F:helicase activity"/>
    <property type="evidence" value="ECO:0007669"/>
    <property type="project" value="UniProtKB-KW"/>
</dbReference>
<feature type="domain" description="Helicase ATP-binding" evidence="5">
    <location>
        <begin position="116"/>
        <end position="266"/>
    </location>
</feature>
<dbReference type="PANTHER" id="PTHR45766">
    <property type="entry name" value="DNA ANNEALING HELICASE AND ENDONUCLEASE ZRANB3 FAMILY MEMBER"/>
    <property type="match status" value="1"/>
</dbReference>
<keyword evidence="4" id="KW-0067">ATP-binding</keyword>
<keyword evidence="1" id="KW-0547">Nucleotide-binding</keyword>
<evidence type="ECO:0000259" key="5">
    <source>
        <dbReference type="PROSITE" id="PS51192"/>
    </source>
</evidence>
<dbReference type="SUPFAM" id="SSF52540">
    <property type="entry name" value="P-loop containing nucleoside triphosphate hydrolases"/>
    <property type="match status" value="1"/>
</dbReference>
<comment type="caution">
    <text evidence="6">The sequence shown here is derived from an EMBL/GenBank/DDBJ whole genome shotgun (WGS) entry which is preliminary data.</text>
</comment>
<dbReference type="EMBL" id="JARGDH010000006">
    <property type="protein sequence ID" value="KAL0265712.1"/>
    <property type="molecule type" value="Genomic_DNA"/>
</dbReference>
<dbReference type="AlphaFoldDB" id="A0AAW2H7F2"/>
<dbReference type="PROSITE" id="PS51192">
    <property type="entry name" value="HELICASE_ATP_BIND_1"/>
    <property type="match status" value="1"/>
</dbReference>
<evidence type="ECO:0000256" key="4">
    <source>
        <dbReference type="ARBA" id="ARBA00022840"/>
    </source>
</evidence>
<evidence type="ECO:0000256" key="2">
    <source>
        <dbReference type="ARBA" id="ARBA00022801"/>
    </source>
</evidence>
<dbReference type="GO" id="GO:0005524">
    <property type="term" value="F:ATP binding"/>
    <property type="evidence" value="ECO:0007669"/>
    <property type="project" value="UniProtKB-KW"/>
</dbReference>
<reference evidence="6" key="1">
    <citation type="journal article" date="2024" name="Gigascience">
        <title>Chromosome-level genome of the poultry shaft louse Menopon gallinae provides insight into the host-switching and adaptive evolution of parasitic lice.</title>
        <authorList>
            <person name="Xu Y."/>
            <person name="Ma L."/>
            <person name="Liu S."/>
            <person name="Liang Y."/>
            <person name="Liu Q."/>
            <person name="He Z."/>
            <person name="Tian L."/>
            <person name="Duan Y."/>
            <person name="Cai W."/>
            <person name="Li H."/>
            <person name="Song F."/>
        </authorList>
    </citation>
    <scope>NUCLEOTIDE SEQUENCE</scope>
    <source>
        <strain evidence="6">Cailab_2023a</strain>
    </source>
</reference>
<accession>A0AAW2H7F2</accession>
<evidence type="ECO:0000256" key="3">
    <source>
        <dbReference type="ARBA" id="ARBA00022806"/>
    </source>
</evidence>
<protein>
    <recommendedName>
        <fullName evidence="5">Helicase ATP-binding domain-containing protein</fullName>
    </recommendedName>
</protein>
<dbReference type="PANTHER" id="PTHR45766:SF3">
    <property type="entry name" value="DNA ANNEALING HELICASE AND ENDONUCLEASE ZRANB3"/>
    <property type="match status" value="1"/>
</dbReference>